<feature type="transmembrane region" description="Helical" evidence="9">
    <location>
        <begin position="12"/>
        <end position="30"/>
    </location>
</feature>
<dbReference type="OrthoDB" id="9810259at2"/>
<comment type="caution">
    <text evidence="12">The sequence shown here is derived from an EMBL/GenBank/DDBJ whole genome shotgun (WGS) entry which is preliminary data.</text>
</comment>
<evidence type="ECO:0000256" key="2">
    <source>
        <dbReference type="ARBA" id="ARBA00022475"/>
    </source>
</evidence>
<dbReference type="GO" id="GO:0005886">
    <property type="term" value="C:plasma membrane"/>
    <property type="evidence" value="ECO:0007669"/>
    <property type="project" value="UniProtKB-SubCell"/>
</dbReference>
<dbReference type="AlphaFoldDB" id="A0A2P5SY43"/>
<evidence type="ECO:0000256" key="8">
    <source>
        <dbReference type="ARBA" id="ARBA00023136"/>
    </source>
</evidence>
<evidence type="ECO:0000256" key="5">
    <source>
        <dbReference type="ARBA" id="ARBA00022750"/>
    </source>
</evidence>
<feature type="active site" evidence="9">
    <location>
        <position position="130"/>
    </location>
</feature>
<gene>
    <name evidence="9 12" type="primary">lspA</name>
    <name evidence="12" type="ORF">CRV11_01870</name>
</gene>
<evidence type="ECO:0000313" key="13">
    <source>
        <dbReference type="Proteomes" id="UP000296034"/>
    </source>
</evidence>
<evidence type="ECO:0000256" key="1">
    <source>
        <dbReference type="ARBA" id="ARBA00006139"/>
    </source>
</evidence>
<evidence type="ECO:0000256" key="11">
    <source>
        <dbReference type="RuleBase" id="RU004181"/>
    </source>
</evidence>
<dbReference type="InterPro" id="IPR001872">
    <property type="entry name" value="Peptidase_A8"/>
</dbReference>
<keyword evidence="2 9" id="KW-1003">Cell membrane</keyword>
<dbReference type="EMBL" id="PDKS01000002">
    <property type="protein sequence ID" value="PPI87259.1"/>
    <property type="molecule type" value="Genomic_DNA"/>
</dbReference>
<name>A0A2P5SY43_9GAMM</name>
<keyword evidence="3 9" id="KW-0645">Protease</keyword>
<dbReference type="UniPathway" id="UPA00665"/>
<comment type="subcellular location">
    <subcellularLocation>
        <location evidence="9">Cell membrane</location>
        <topology evidence="9">Multi-pass membrane protein</topology>
    </subcellularLocation>
</comment>
<reference evidence="12 13" key="1">
    <citation type="journal article" date="2018" name="Genome Biol. Evol.">
        <title>Cladogenesis and Genomic Streamlining in Extracellular Endosymbionts of Tropical Stink Bugs.</title>
        <authorList>
            <person name="Otero-Bravo A."/>
            <person name="Goffredi S."/>
            <person name="Sabree Z.L."/>
        </authorList>
    </citation>
    <scope>NUCLEOTIDE SEQUENCE [LARGE SCALE GENOMIC DNA]</scope>
    <source>
        <strain evidence="12 13">SoET</strain>
    </source>
</reference>
<comment type="pathway">
    <text evidence="9">Protein modification; lipoprotein biosynthesis (signal peptide cleavage).</text>
</comment>
<feature type="transmembrane region" description="Helical" evidence="9">
    <location>
        <begin position="139"/>
        <end position="160"/>
    </location>
</feature>
<accession>A0A2P5SY43</accession>
<evidence type="ECO:0000256" key="10">
    <source>
        <dbReference type="RuleBase" id="RU000594"/>
    </source>
</evidence>
<dbReference type="GO" id="GO:0006508">
    <property type="term" value="P:proteolysis"/>
    <property type="evidence" value="ECO:0007669"/>
    <property type="project" value="UniProtKB-KW"/>
</dbReference>
<dbReference type="EC" id="3.4.23.36" evidence="9"/>
<evidence type="ECO:0000256" key="6">
    <source>
        <dbReference type="ARBA" id="ARBA00022801"/>
    </source>
</evidence>
<dbReference type="RefSeq" id="WP_136131665.1">
    <property type="nucleotide sequence ID" value="NZ_PDKS01000002.1"/>
</dbReference>
<evidence type="ECO:0000256" key="3">
    <source>
        <dbReference type="ARBA" id="ARBA00022670"/>
    </source>
</evidence>
<dbReference type="PROSITE" id="PS00855">
    <property type="entry name" value="SPASE_II"/>
    <property type="match status" value="1"/>
</dbReference>
<keyword evidence="4 9" id="KW-0812">Transmembrane</keyword>
<sequence length="163" mass="19385">MVKNENLYNKYIKFKILFWLLVLVCSIIFMDVYTKKEIMNRMYLYEEYPLASFLNLFYCQNYGIAFSILSDGKYWQYWSVIIFSIFVIIFILVTVYYNYSNISKSIAYAFIVGGALSNLFDRIYNGFVVDFIDFHITNFHFATFNFADICILSGIILLILKKF</sequence>
<protein>
    <recommendedName>
        <fullName evidence="9">Lipoprotein signal peptidase</fullName>
        <ecNumber evidence="9">3.4.23.36</ecNumber>
    </recommendedName>
    <alternativeName>
        <fullName evidence="9">Prolipoprotein signal peptidase</fullName>
    </alternativeName>
    <alternativeName>
        <fullName evidence="9">Signal peptidase II</fullName>
        <shortName evidence="9">SPase II</shortName>
    </alternativeName>
</protein>
<comment type="similarity">
    <text evidence="1 9 11">Belongs to the peptidase A8 family.</text>
</comment>
<evidence type="ECO:0000313" key="12">
    <source>
        <dbReference type="EMBL" id="PPI87259.1"/>
    </source>
</evidence>
<feature type="active site" evidence="9">
    <location>
        <position position="148"/>
    </location>
</feature>
<keyword evidence="5 9" id="KW-0064">Aspartyl protease</keyword>
<keyword evidence="7 9" id="KW-1133">Transmembrane helix</keyword>
<keyword evidence="6 9" id="KW-0378">Hydrolase</keyword>
<evidence type="ECO:0000256" key="7">
    <source>
        <dbReference type="ARBA" id="ARBA00022989"/>
    </source>
</evidence>
<evidence type="ECO:0000256" key="9">
    <source>
        <dbReference type="HAMAP-Rule" id="MF_00161"/>
    </source>
</evidence>
<dbReference type="Proteomes" id="UP000296034">
    <property type="component" value="Unassembled WGS sequence"/>
</dbReference>
<dbReference type="NCBIfam" id="TIGR00077">
    <property type="entry name" value="lspA"/>
    <property type="match status" value="1"/>
</dbReference>
<dbReference type="PANTHER" id="PTHR33695:SF1">
    <property type="entry name" value="LIPOPROTEIN SIGNAL PEPTIDASE"/>
    <property type="match status" value="1"/>
</dbReference>
<organism evidence="12 13">
    <name type="scientific">Candidatus Pantoea edessiphila</name>
    <dbReference type="NCBI Taxonomy" id="2044610"/>
    <lineage>
        <taxon>Bacteria</taxon>
        <taxon>Pseudomonadati</taxon>
        <taxon>Pseudomonadota</taxon>
        <taxon>Gammaproteobacteria</taxon>
        <taxon>Enterobacterales</taxon>
        <taxon>Erwiniaceae</taxon>
        <taxon>Pantoea</taxon>
    </lineage>
</organism>
<proteinExistence type="inferred from homology"/>
<dbReference type="PANTHER" id="PTHR33695">
    <property type="entry name" value="LIPOPROTEIN SIGNAL PEPTIDASE"/>
    <property type="match status" value="1"/>
</dbReference>
<dbReference type="HAMAP" id="MF_00161">
    <property type="entry name" value="LspA"/>
    <property type="match status" value="1"/>
</dbReference>
<keyword evidence="8 9" id="KW-0472">Membrane</keyword>
<feature type="transmembrane region" description="Helical" evidence="9">
    <location>
        <begin position="106"/>
        <end position="127"/>
    </location>
</feature>
<dbReference type="Pfam" id="PF01252">
    <property type="entry name" value="Peptidase_A8"/>
    <property type="match status" value="1"/>
</dbReference>
<evidence type="ECO:0000256" key="4">
    <source>
        <dbReference type="ARBA" id="ARBA00022692"/>
    </source>
</evidence>
<comment type="function">
    <text evidence="9 10">This protein specifically catalyzes the removal of signal peptides from prolipoproteins.</text>
</comment>
<dbReference type="PRINTS" id="PR00781">
    <property type="entry name" value="LIPOSIGPTASE"/>
</dbReference>
<comment type="catalytic activity">
    <reaction evidence="9 10">
        <text>Release of signal peptides from bacterial membrane prolipoproteins. Hydrolyzes -Xaa-Yaa-Zaa-|-(S,diacylglyceryl)Cys-, in which Xaa is hydrophobic (preferably Leu), and Yaa (Ala or Ser) and Zaa (Gly or Ala) have small, neutral side chains.</text>
        <dbReference type="EC" id="3.4.23.36"/>
    </reaction>
</comment>
<feature type="transmembrane region" description="Helical" evidence="9">
    <location>
        <begin position="75"/>
        <end position="99"/>
    </location>
</feature>
<dbReference type="GO" id="GO:0004190">
    <property type="term" value="F:aspartic-type endopeptidase activity"/>
    <property type="evidence" value="ECO:0007669"/>
    <property type="project" value="UniProtKB-UniRule"/>
</dbReference>